<protein>
    <submittedName>
        <fullName evidence="1">Uncharacterized protein</fullName>
    </submittedName>
</protein>
<evidence type="ECO:0000313" key="2">
    <source>
        <dbReference type="Proteomes" id="UP000011668"/>
    </source>
</evidence>
<proteinExistence type="predicted"/>
<accession>L8WKD7</accession>
<gene>
    <name evidence="1" type="ORF">AG1IA_07601</name>
</gene>
<name>L8WKD7_THACA</name>
<sequence>MSCGTSSIIKNSCTATLRLKTINEHDDPSSYELCKLSDVLMFSGSILIAWMDDSGQGIRISRQQRHVSRNLAKTDRRPKFHFLPALFFSRFFSLSICFCSARSLCISPTTLAIRCLYAASTSSCLFALSAARNLLSFLNSRSAPFLSFRYSARSLAAAARSWSGSCGLRPEY</sequence>
<organism evidence="1 2">
    <name type="scientific">Thanatephorus cucumeris (strain AG1-IA)</name>
    <name type="common">Rice sheath blight fungus</name>
    <name type="synonym">Rhizoctonia solani</name>
    <dbReference type="NCBI Taxonomy" id="983506"/>
    <lineage>
        <taxon>Eukaryota</taxon>
        <taxon>Fungi</taxon>
        <taxon>Dikarya</taxon>
        <taxon>Basidiomycota</taxon>
        <taxon>Agaricomycotina</taxon>
        <taxon>Agaricomycetes</taxon>
        <taxon>Cantharellales</taxon>
        <taxon>Ceratobasidiaceae</taxon>
        <taxon>Rhizoctonia</taxon>
        <taxon>Rhizoctonia solani AG-1</taxon>
    </lineage>
</organism>
<keyword evidence="2" id="KW-1185">Reference proteome</keyword>
<dbReference type="AlphaFoldDB" id="L8WKD7"/>
<comment type="caution">
    <text evidence="1">The sequence shown here is derived from an EMBL/GenBank/DDBJ whole genome shotgun (WGS) entry which is preliminary data.</text>
</comment>
<dbReference type="EMBL" id="AFRT01002187">
    <property type="protein sequence ID" value="ELU38385.1"/>
    <property type="molecule type" value="Genomic_DNA"/>
</dbReference>
<reference evidence="1 2" key="1">
    <citation type="journal article" date="2013" name="Nat. Commun.">
        <title>The evolution and pathogenic mechanisms of the rice sheath blight pathogen.</title>
        <authorList>
            <person name="Zheng A."/>
            <person name="Lin R."/>
            <person name="Xu L."/>
            <person name="Qin P."/>
            <person name="Tang C."/>
            <person name="Ai P."/>
            <person name="Zhang D."/>
            <person name="Liu Y."/>
            <person name="Sun Z."/>
            <person name="Feng H."/>
            <person name="Wang Y."/>
            <person name="Chen Y."/>
            <person name="Liang X."/>
            <person name="Fu R."/>
            <person name="Li Q."/>
            <person name="Zhang J."/>
            <person name="Yu X."/>
            <person name="Xie Z."/>
            <person name="Ding L."/>
            <person name="Guan P."/>
            <person name="Tang J."/>
            <person name="Liang Y."/>
            <person name="Wang S."/>
            <person name="Deng Q."/>
            <person name="Li S."/>
            <person name="Zhu J."/>
            <person name="Wang L."/>
            <person name="Liu H."/>
            <person name="Li P."/>
        </authorList>
    </citation>
    <scope>NUCLEOTIDE SEQUENCE [LARGE SCALE GENOMIC DNA]</scope>
    <source>
        <strain evidence="2">AG-1 IA</strain>
    </source>
</reference>
<dbReference type="HOGENOM" id="CLU_1556322_0_0_1"/>
<evidence type="ECO:0000313" key="1">
    <source>
        <dbReference type="EMBL" id="ELU38385.1"/>
    </source>
</evidence>
<dbReference type="Proteomes" id="UP000011668">
    <property type="component" value="Unassembled WGS sequence"/>
</dbReference>